<keyword evidence="6" id="KW-0408">Iron</keyword>
<feature type="domain" description="HhH-GPD" evidence="11">
    <location>
        <begin position="1534"/>
        <end position="1696"/>
    </location>
</feature>
<dbReference type="SMART" id="SM00525">
    <property type="entry name" value="FES"/>
    <property type="match status" value="1"/>
</dbReference>
<evidence type="ECO:0000256" key="10">
    <source>
        <dbReference type="SAM" id="MobiDB-lite"/>
    </source>
</evidence>
<dbReference type="GO" id="GO:0006284">
    <property type="term" value="P:base-excision repair"/>
    <property type="evidence" value="ECO:0007669"/>
    <property type="project" value="InterPro"/>
</dbReference>
<evidence type="ECO:0000313" key="12">
    <source>
        <dbReference type="EMBL" id="TKW32281.1"/>
    </source>
</evidence>
<feature type="compositionally biased region" description="Basic and acidic residues" evidence="10">
    <location>
        <begin position="870"/>
        <end position="881"/>
    </location>
</feature>
<feature type="region of interest" description="Disordered" evidence="10">
    <location>
        <begin position="320"/>
        <end position="353"/>
    </location>
</feature>
<evidence type="ECO:0000256" key="3">
    <source>
        <dbReference type="ARBA" id="ARBA00005646"/>
    </source>
</evidence>
<dbReference type="GO" id="GO:0051747">
    <property type="term" value="F:cytosine C-5 DNA demethylase activity"/>
    <property type="evidence" value="ECO:0007669"/>
    <property type="project" value="EnsemblPlants"/>
</dbReference>
<keyword evidence="7" id="KW-0411">Iron-sulfur</keyword>
<keyword evidence="13" id="KW-1185">Reference proteome</keyword>
<feature type="compositionally biased region" description="Basic and acidic residues" evidence="10">
    <location>
        <begin position="818"/>
        <end position="827"/>
    </location>
</feature>
<gene>
    <name evidence="12" type="ORF">SEVIR_2G158400v2</name>
</gene>
<evidence type="ECO:0000259" key="11">
    <source>
        <dbReference type="SMART" id="SM00478"/>
    </source>
</evidence>
<dbReference type="GO" id="GO:0040029">
    <property type="term" value="P:epigenetic regulation of gene expression"/>
    <property type="evidence" value="ECO:0007669"/>
    <property type="project" value="EnsemblPlants"/>
</dbReference>
<dbReference type="GO" id="GO:0046872">
    <property type="term" value="F:metal ion binding"/>
    <property type="evidence" value="ECO:0007669"/>
    <property type="project" value="UniProtKB-KW"/>
</dbReference>
<proteinExistence type="inferred from homology"/>
<accession>A0A4U6VR24</accession>
<dbReference type="Gramene" id="TKW32281">
    <property type="protein sequence ID" value="TKW32281"/>
    <property type="gene ID" value="SEVIR_2G158400v2"/>
</dbReference>
<feature type="region of interest" description="Disordered" evidence="10">
    <location>
        <begin position="802"/>
        <end position="891"/>
    </location>
</feature>
<keyword evidence="8" id="KW-0238">DNA-binding</keyword>
<dbReference type="SUPFAM" id="SSF48150">
    <property type="entry name" value="DNA-glycosylase"/>
    <property type="match status" value="1"/>
</dbReference>
<comment type="cofactor">
    <cofactor evidence="1">
        <name>[4Fe-4S] cluster</name>
        <dbReference type="ChEBI" id="CHEBI:49883"/>
    </cofactor>
</comment>
<evidence type="ECO:0000256" key="1">
    <source>
        <dbReference type="ARBA" id="ARBA00001966"/>
    </source>
</evidence>
<dbReference type="InterPro" id="IPR028925">
    <property type="entry name" value="RRM_DME"/>
</dbReference>
<feature type="region of interest" description="Disordered" evidence="10">
    <location>
        <begin position="231"/>
        <end position="307"/>
    </location>
</feature>
<dbReference type="PANTHER" id="PTHR46213">
    <property type="entry name" value="TRANSCRIPTIONAL ACTIVATOR DEMETER"/>
    <property type="match status" value="1"/>
</dbReference>
<dbReference type="Pfam" id="PF15629">
    <property type="entry name" value="Perm-CXXC"/>
    <property type="match status" value="1"/>
</dbReference>
<dbReference type="GO" id="GO:0003677">
    <property type="term" value="F:DNA binding"/>
    <property type="evidence" value="ECO:0007669"/>
    <property type="project" value="UniProtKB-KW"/>
</dbReference>
<name>A0A4U6VR24_SETVI</name>
<dbReference type="InterPro" id="IPR028924">
    <property type="entry name" value="Perm-CXXC"/>
</dbReference>
<dbReference type="EMBL" id="CM016553">
    <property type="protein sequence ID" value="TKW32281.1"/>
    <property type="molecule type" value="Genomic_DNA"/>
</dbReference>
<organism evidence="12 13">
    <name type="scientific">Setaria viridis</name>
    <name type="common">Green bristlegrass</name>
    <name type="synonym">Setaria italica subsp. viridis</name>
    <dbReference type="NCBI Taxonomy" id="4556"/>
    <lineage>
        <taxon>Eukaryota</taxon>
        <taxon>Viridiplantae</taxon>
        <taxon>Streptophyta</taxon>
        <taxon>Embryophyta</taxon>
        <taxon>Tracheophyta</taxon>
        <taxon>Spermatophyta</taxon>
        <taxon>Magnoliopsida</taxon>
        <taxon>Liliopsida</taxon>
        <taxon>Poales</taxon>
        <taxon>Poaceae</taxon>
        <taxon>PACMAD clade</taxon>
        <taxon>Panicoideae</taxon>
        <taxon>Panicodae</taxon>
        <taxon>Paniceae</taxon>
        <taxon>Cenchrinae</taxon>
        <taxon>Setaria</taxon>
    </lineage>
</organism>
<evidence type="ECO:0000256" key="5">
    <source>
        <dbReference type="ARBA" id="ARBA00022723"/>
    </source>
</evidence>
<keyword evidence="4" id="KW-0004">4Fe-4S</keyword>
<feature type="compositionally biased region" description="Basic residues" evidence="10">
    <location>
        <begin position="247"/>
        <end position="256"/>
    </location>
</feature>
<dbReference type="GO" id="GO:0141166">
    <property type="term" value="P:chromosomal 5-methylcytosine DNA demethylation pathway"/>
    <property type="evidence" value="ECO:0007669"/>
    <property type="project" value="InterPro"/>
</dbReference>
<keyword evidence="5" id="KW-0479">Metal-binding</keyword>
<protein>
    <recommendedName>
        <fullName evidence="11">HhH-GPD domain-containing protein</fullName>
    </recommendedName>
</protein>
<comment type="subcellular location">
    <subcellularLocation>
        <location evidence="2">Nucleus</location>
    </subcellularLocation>
</comment>
<feature type="compositionally biased region" description="Polar residues" evidence="10">
    <location>
        <begin position="846"/>
        <end position="856"/>
    </location>
</feature>
<feature type="compositionally biased region" description="Polar residues" evidence="10">
    <location>
        <begin position="805"/>
        <end position="817"/>
    </location>
</feature>
<evidence type="ECO:0000256" key="2">
    <source>
        <dbReference type="ARBA" id="ARBA00004123"/>
    </source>
</evidence>
<evidence type="ECO:0000256" key="6">
    <source>
        <dbReference type="ARBA" id="ARBA00023004"/>
    </source>
</evidence>
<evidence type="ECO:0000256" key="7">
    <source>
        <dbReference type="ARBA" id="ARBA00023014"/>
    </source>
</evidence>
<dbReference type="FunFam" id="1.10.1670.10:FF:000004">
    <property type="entry name" value="DNA glycosylase/AP lyase ROS1"/>
    <property type="match status" value="1"/>
</dbReference>
<feature type="compositionally biased region" description="Low complexity" evidence="10">
    <location>
        <begin position="831"/>
        <end position="845"/>
    </location>
</feature>
<dbReference type="InterPro" id="IPR003651">
    <property type="entry name" value="Endonuclease3_FeS-loop_motif"/>
</dbReference>
<dbReference type="GO" id="GO:0005634">
    <property type="term" value="C:nucleus"/>
    <property type="evidence" value="ECO:0007669"/>
    <property type="project" value="UniProtKB-SubCell"/>
</dbReference>
<evidence type="ECO:0000256" key="4">
    <source>
        <dbReference type="ARBA" id="ARBA00022485"/>
    </source>
</evidence>
<comment type="similarity">
    <text evidence="3">Belongs to the DNA glycosylase family. DEMETER subfamily.</text>
</comment>
<feature type="compositionally biased region" description="Basic and acidic residues" evidence="10">
    <location>
        <begin position="573"/>
        <end position="586"/>
    </location>
</feature>
<dbReference type="SMART" id="SM00478">
    <property type="entry name" value="ENDO3c"/>
    <property type="match status" value="1"/>
</dbReference>
<dbReference type="Gene3D" id="1.10.1670.10">
    <property type="entry name" value="Helix-hairpin-Helix base-excision DNA repair enzymes (C-terminal)"/>
    <property type="match status" value="1"/>
</dbReference>
<dbReference type="InterPro" id="IPR023170">
    <property type="entry name" value="HhH_base_excis_C"/>
</dbReference>
<dbReference type="OMA" id="MYPMLEN"/>
<dbReference type="Proteomes" id="UP000298652">
    <property type="component" value="Chromosome 2"/>
</dbReference>
<dbReference type="CDD" id="cd00056">
    <property type="entry name" value="ENDO3c"/>
    <property type="match status" value="1"/>
</dbReference>
<sequence>MPEAPKQTSPVHIHCRLPLPLSRVLSWRRRLRERRHSSPGALSRRRAATRWRLQGPSESVCFIHYCCSLEENRTIVCRLPAIAISLGDGVGKGNMHMQDFGQWPPQAQNTASLCFANVVVPSQINTSIEVHSRTSTFLSSEKEYAPFGNTNGALPIESIRNDGSIIGTWDGAGPVEGIRYDAGSTVGTRNGAGPIEGIRCDARSIVGTRNDSGPIEAIRHDAGLIIGTGDGAGPVEGIDLNKTPAQKSKRKKHRPKVLKEEKPSKTAKSTTPKPSKDEKPSGKRKYVRKNTPAGQPPPEQAADSNCRAELKSARRCLNYDGKNDQEDAHPGTPTQVTELSTDPKDYQPSVSSINQRNVQSQSACHAGWTTSSVYTHANQMANAQLLPAHNMQKGVLIDLNNSSLNQIPNEHTNFADSPAQFFQYRVREMVEPNPLLELHDGIPHKNVPDINSSIILLQSIPTDFTENLLSSPPASLRQKQMANQLLTGYERPEYPMTQTQGFERLYTRNGVTADQMPGSYILASNRSPPANTEQNSVMENLNQLVTTDDHLRITGPYRYTGAAPRSHASQDSSHIHAMDSRREKTASNDAQTMLGTNFSHQNNGLASVNAWHSTIPEASYFPEIYKRMRLNNHDYHLNGAVDNCSSSSPYLCNSENANLVPAVNSNVCTLADAQRLIAHEKSRASQRMISVGSAQNSMAKSMEMVQQQSLLHGTAFRGSIEVPEKQFSLVTEECTQLPVQRHNVTARLGSHQLQSLGGNMVSGSDLPAKLHEHCISPQDETQNSVCIAPPDELGRSINVEHFRSPGTQINSSTGKSTPRTEIHHPEISAEIIRTPTNPTNPITSNDVLRTENNQETFAAKPSQKRKVGRPRKELKPGEKPKPRGRPRKDKVVHDVVISKGSHTDPLQNEGISSVLAPHAEGASCARTVTLERVIESVSEAPEPSIDSLDLIIQKIMLLDINKLDTTRVAEPHGALVPYKREICAIIPFEGNVKRKRSRAKVDLDPVTTLMWKLLMGPDMSDGAEAMDKDKEKWLDEERKIFRGRVDSFIARMHLVQGDRRFSPWKGSVVDSVVGVFLTQNVSDHLSSSAFMALSAKFPAKPEVSEKPTISEDNGCCSSFFGDATKLQGEVLVEEASTTAGSLITAEEKVGSNSTELFGSSSGDGLDGVGIHSDSYWKLPARLHESRPVAAGAESFVEAENGSLEDVVSSQNSAISSQNSPDYLFHRNEHMFSSTPLKFTAEAFVHRNKPIGTSSSMTYTELLRMQEIKSKYSENIASWEYCEVPDLFTKKGPPLNELQDLRKKHHHLYTSDTYQQNGQVHFGGIASGSDLGRSSSYTALNTVDYSNGAQAETTFQYPSSDHGFPSTIKPTTVDSLGALLYGKNGSLSQDKSPLPSKPTEGADLSPLVDIYFHPSSSEHRNPNLQDEITIGTKPIGHQNFQSEFKEPTDKVEIQTVKVRDGYSSNLCQNKKANFEISEGVASYMADNSRDAKKVSSEVPIDGSKAKKSKVGTGKKRTYDWDILRKEVLCNIGKKERGHNAKDSIDWETIRQADVKEISETIRERGMNNMLAERIKEFLNRLVRDHGSIDLEWLRYVDPDKAKDYLLSIRGLGLKSVECVRLLTLHHMAFPVDTNVGRICVRLGWVPLQPLPESLQLHLLELYPMLENIQKYLWPRLCKLDQRTLYELHYQMITFGKVFCTKSKPNCNACPMRAECKHFASAFASARLALPGPAEKSLVTSGTPTAAEGSNHAYTNFRTVSQNESCNQTNISSGPVSQLEWNSHTHGDVVEKCRPIIEEPASPELEPEAAEIKEDIEDAFIDDPEEIPTIKLNFTEFTQNLKNYMQANNIEIEDADMSKALVAITPEAASIPTPKLKNISRLRTEHQVYELPDSHPLLEGLDQREPDDPCPYLLSIWTPGETAQSTDAPQTFCNSQESGKLCESATCFSCNSIREAQAQKVRGTILIPCRTAMRGSFPLNGTYFQVNEVFADHDSSRNPIDIPRSSIWNLPRRTVYFGTSVPTIFKGCLVTRTDQMHPLLEIMLNCSRNLMKAQGLKCKSISLTVVHPVYQLKTYNIAFGEALSV</sequence>
<evidence type="ECO:0000313" key="13">
    <source>
        <dbReference type="Proteomes" id="UP000298652"/>
    </source>
</evidence>
<dbReference type="InterPro" id="IPR044811">
    <property type="entry name" value="DME/ROS1"/>
</dbReference>
<dbReference type="InterPro" id="IPR003265">
    <property type="entry name" value="HhH-GPD_domain"/>
</dbReference>
<feature type="region of interest" description="Disordered" evidence="10">
    <location>
        <begin position="561"/>
        <end position="588"/>
    </location>
</feature>
<dbReference type="GO" id="GO:0019104">
    <property type="term" value="F:DNA N-glycosylase activity"/>
    <property type="evidence" value="ECO:0007669"/>
    <property type="project" value="InterPro"/>
</dbReference>
<dbReference type="Pfam" id="PF15628">
    <property type="entry name" value="RRM_DME"/>
    <property type="match status" value="1"/>
</dbReference>
<dbReference type="InterPro" id="IPR011257">
    <property type="entry name" value="DNA_glycosylase"/>
</dbReference>
<dbReference type="GO" id="GO:0051539">
    <property type="term" value="F:4 iron, 4 sulfur cluster binding"/>
    <property type="evidence" value="ECO:0007669"/>
    <property type="project" value="UniProtKB-KW"/>
</dbReference>
<reference evidence="12" key="1">
    <citation type="submission" date="2019-03" db="EMBL/GenBank/DDBJ databases">
        <title>WGS assembly of Setaria viridis.</title>
        <authorList>
            <person name="Huang P."/>
            <person name="Jenkins J."/>
            <person name="Grimwood J."/>
            <person name="Barry K."/>
            <person name="Healey A."/>
            <person name="Mamidi S."/>
            <person name="Sreedasyam A."/>
            <person name="Shu S."/>
            <person name="Feldman M."/>
            <person name="Wu J."/>
            <person name="Yu Y."/>
            <person name="Chen C."/>
            <person name="Johnson J."/>
            <person name="Rokhsar D."/>
            <person name="Baxter I."/>
            <person name="Schmutz J."/>
            <person name="Brutnell T."/>
            <person name="Kellogg E."/>
        </authorList>
    </citation>
    <scope>NUCLEOTIDE SEQUENCE [LARGE SCALE GENOMIC DNA]</scope>
</reference>
<keyword evidence="9" id="KW-0539">Nucleus</keyword>
<evidence type="ECO:0000256" key="8">
    <source>
        <dbReference type="ARBA" id="ARBA00023125"/>
    </source>
</evidence>
<dbReference type="PANTHER" id="PTHR46213:SF13">
    <property type="entry name" value="DEMETER-LIKE PROTEIN 2-RELATED"/>
    <property type="match status" value="1"/>
</dbReference>
<evidence type="ECO:0000256" key="9">
    <source>
        <dbReference type="ARBA" id="ARBA00023242"/>
    </source>
</evidence>